<gene>
    <name evidence="10" type="ORF">FDP41_000760</name>
</gene>
<comment type="cofactor">
    <cofactor evidence="1 8">
        <name>Mg(2+)</name>
        <dbReference type="ChEBI" id="CHEBI:18420"/>
    </cofactor>
</comment>
<keyword evidence="6 8" id="KW-1133">Transmembrane helix</keyword>
<keyword evidence="8" id="KW-0414">Isoprene biosynthesis</keyword>
<evidence type="ECO:0000256" key="9">
    <source>
        <dbReference type="SAM" id="MobiDB-lite"/>
    </source>
</evidence>
<feature type="compositionally biased region" description="Low complexity" evidence="9">
    <location>
        <begin position="27"/>
        <end position="43"/>
    </location>
</feature>
<dbReference type="GeneID" id="68107978"/>
<evidence type="ECO:0000256" key="8">
    <source>
        <dbReference type="HAMAP-Rule" id="MF_03189"/>
    </source>
</evidence>
<evidence type="ECO:0000256" key="2">
    <source>
        <dbReference type="ARBA" id="ARBA00004141"/>
    </source>
</evidence>
<keyword evidence="11" id="KW-1185">Reference proteome</keyword>
<dbReference type="InterPro" id="IPR000537">
    <property type="entry name" value="UbiA_prenyltransferase"/>
</dbReference>
<dbReference type="AlphaFoldDB" id="A0A6A5CC48"/>
<dbReference type="PROSITE" id="PS00943">
    <property type="entry name" value="UBIA"/>
    <property type="match status" value="1"/>
</dbReference>
<evidence type="ECO:0000256" key="1">
    <source>
        <dbReference type="ARBA" id="ARBA00001946"/>
    </source>
</evidence>
<protein>
    <recommendedName>
        <fullName evidence="8">4-hydroxybenzoate polyprenyltransferase, mitochondrial</fullName>
        <shortName evidence="8">4-HB polyprenyltransferase</shortName>
        <ecNumber evidence="8">2.5.1.39</ecNumber>
    </recommendedName>
    <alternativeName>
        <fullName evidence="8">Para-hydroxybenzoate--polyprenyltransferase</fullName>
        <shortName evidence="8">PHB:PPT</shortName>
        <shortName evidence="8">PHB:polyprenyltransferase</shortName>
    </alternativeName>
</protein>
<dbReference type="Gene3D" id="1.10.357.140">
    <property type="entry name" value="UbiA prenyltransferase"/>
    <property type="match status" value="1"/>
</dbReference>
<dbReference type="VEuPathDB" id="AmoebaDB:NfTy_031690"/>
<dbReference type="UniPathway" id="UPA00232"/>
<keyword evidence="4 8" id="KW-0808">Transferase</keyword>
<dbReference type="PANTHER" id="PTHR11048">
    <property type="entry name" value="PRENYLTRANSFERASES"/>
    <property type="match status" value="1"/>
</dbReference>
<dbReference type="HAMAP" id="MF_01635">
    <property type="entry name" value="UbiA"/>
    <property type="match status" value="1"/>
</dbReference>
<comment type="caution">
    <text evidence="10">The sequence shown here is derived from an EMBL/GenBank/DDBJ whole genome shotgun (WGS) entry which is preliminary data.</text>
</comment>
<dbReference type="GO" id="GO:0008299">
    <property type="term" value="P:isoprenoid biosynthetic process"/>
    <property type="evidence" value="ECO:0007669"/>
    <property type="project" value="UniProtKB-UniRule"/>
</dbReference>
<feature type="transmembrane region" description="Helical" evidence="8">
    <location>
        <begin position="79"/>
        <end position="101"/>
    </location>
</feature>
<comment type="subcellular location">
    <subcellularLocation>
        <location evidence="2">Membrane</location>
        <topology evidence="2">Multi-pass membrane protein</topology>
    </subcellularLocation>
    <subcellularLocation>
        <location evidence="8">Mitochondrion inner membrane</location>
        <topology evidence="8">Multi-pass membrane protein</topology>
        <orientation evidence="8">Matrix side</orientation>
    </subcellularLocation>
</comment>
<evidence type="ECO:0000256" key="4">
    <source>
        <dbReference type="ARBA" id="ARBA00022679"/>
    </source>
</evidence>
<dbReference type="Pfam" id="PF01040">
    <property type="entry name" value="UbiA"/>
    <property type="match status" value="1"/>
</dbReference>
<evidence type="ECO:0000313" key="11">
    <source>
        <dbReference type="Proteomes" id="UP000444721"/>
    </source>
</evidence>
<dbReference type="FunFam" id="1.20.120.1780:FF:000001">
    <property type="entry name" value="4-hydroxybenzoate octaprenyltransferase"/>
    <property type="match status" value="1"/>
</dbReference>
<feature type="transmembrane region" description="Helical" evidence="8">
    <location>
        <begin position="204"/>
        <end position="228"/>
    </location>
</feature>
<dbReference type="FunFam" id="1.10.357.140:FF:000003">
    <property type="entry name" value="4-hydroxybenzoate polyprenyltransferase, mitochondrial"/>
    <property type="match status" value="1"/>
</dbReference>
<dbReference type="InterPro" id="IPR044878">
    <property type="entry name" value="UbiA_sf"/>
</dbReference>
<dbReference type="RefSeq" id="XP_044569574.1">
    <property type="nucleotide sequence ID" value="XM_044711362.1"/>
</dbReference>
<feature type="transmembrane region" description="Helical" evidence="8">
    <location>
        <begin position="300"/>
        <end position="317"/>
    </location>
</feature>
<evidence type="ECO:0000256" key="3">
    <source>
        <dbReference type="ARBA" id="ARBA00005985"/>
    </source>
</evidence>
<comment type="function">
    <text evidence="8">Catalyzes the prenylation of para-hydroxybenzoate (PHB) with an all-trans polyprenyl group. Mediates the second step in the final reaction sequence of coenzyme Q (CoQ) biosynthesis, which is the condensation of the polyisoprenoid side chain with PHB, generating the first membrane-bound Q intermediate.</text>
</comment>
<evidence type="ECO:0000313" key="10">
    <source>
        <dbReference type="EMBL" id="KAF0984861.1"/>
    </source>
</evidence>
<dbReference type="OMA" id="FGTWIRP"/>
<dbReference type="OrthoDB" id="18170at2759"/>
<evidence type="ECO:0000256" key="5">
    <source>
        <dbReference type="ARBA" id="ARBA00022692"/>
    </source>
</evidence>
<organism evidence="10 11">
    <name type="scientific">Naegleria fowleri</name>
    <name type="common">Brain eating amoeba</name>
    <dbReference type="NCBI Taxonomy" id="5763"/>
    <lineage>
        <taxon>Eukaryota</taxon>
        <taxon>Discoba</taxon>
        <taxon>Heterolobosea</taxon>
        <taxon>Tetramitia</taxon>
        <taxon>Eutetramitia</taxon>
        <taxon>Vahlkampfiidae</taxon>
        <taxon>Naegleria</taxon>
    </lineage>
</organism>
<keyword evidence="7 8" id="KW-0472">Membrane</keyword>
<keyword evidence="8" id="KW-0831">Ubiquinone biosynthesis</keyword>
<dbReference type="NCBIfam" id="TIGR01474">
    <property type="entry name" value="ubiA_proteo"/>
    <property type="match status" value="1"/>
</dbReference>
<comment type="catalytic activity">
    <reaction evidence="8">
        <text>an all-trans-polyprenyl diphosphate + 4-hydroxybenzoate = a 4-hydroxy-3-(all-trans-polyprenyl)benzoate + diphosphate</text>
        <dbReference type="Rhea" id="RHEA:44504"/>
        <dbReference type="Rhea" id="RHEA-COMP:9514"/>
        <dbReference type="Rhea" id="RHEA-COMP:9564"/>
        <dbReference type="ChEBI" id="CHEBI:17879"/>
        <dbReference type="ChEBI" id="CHEBI:33019"/>
        <dbReference type="ChEBI" id="CHEBI:58914"/>
        <dbReference type="ChEBI" id="CHEBI:78396"/>
        <dbReference type="EC" id="2.5.1.39"/>
    </reaction>
</comment>
<keyword evidence="8" id="KW-0496">Mitochondrion</keyword>
<proteinExistence type="inferred from homology"/>
<dbReference type="GO" id="GO:0008412">
    <property type="term" value="F:4-hydroxybenzoate polyprenyltransferase activity"/>
    <property type="evidence" value="ECO:0007669"/>
    <property type="project" value="UniProtKB-EC"/>
</dbReference>
<dbReference type="GO" id="GO:0006744">
    <property type="term" value="P:ubiquinone biosynthetic process"/>
    <property type="evidence" value="ECO:0007669"/>
    <property type="project" value="UniProtKB-UniRule"/>
</dbReference>
<evidence type="ECO:0000256" key="6">
    <source>
        <dbReference type="ARBA" id="ARBA00022989"/>
    </source>
</evidence>
<reference evidence="10 11" key="1">
    <citation type="journal article" date="2019" name="Sci. Rep.">
        <title>Nanopore sequencing improves the draft genome of the human pathogenic amoeba Naegleria fowleri.</title>
        <authorList>
            <person name="Liechti N."/>
            <person name="Schurch N."/>
            <person name="Bruggmann R."/>
            <person name="Wittwer M."/>
        </authorList>
    </citation>
    <scope>NUCLEOTIDE SEQUENCE [LARGE SCALE GENOMIC DNA]</scope>
    <source>
        <strain evidence="10 11">ATCC 30894</strain>
    </source>
</reference>
<feature type="compositionally biased region" description="Polar residues" evidence="9">
    <location>
        <begin position="1"/>
        <end position="14"/>
    </location>
</feature>
<dbReference type="VEuPathDB" id="AmoebaDB:NF0108270"/>
<feature type="transmembrane region" description="Helical" evidence="8">
    <location>
        <begin position="273"/>
        <end position="293"/>
    </location>
</feature>
<sequence length="362" mass="40874">MFMQSRTEFNMEQNPPSLHDDHHDSSRTSPSSSSSSQTNSTSSVQQQIVATKSWPQKLVESAPNSIRPYLYLMRLDKPIGTWLLIYPGLWSLAFADVASLIPSPYNATLLAIGALIMRGAGCTVNDMWDRDFDKQVERTKMRPIASGQISMRNATIFLTAQLLAGLAILVQSNYYTIALGASSLFLMFTYPLMKRITYWPQSYLGLTFNWGIFVGYASFAGFCNWSILVPMYLGSIAWTLVYDTIYAHQDKKDDKDIGVKSTALLFGDRTREILTGFSLIFGVCTSLAGHNAGYDLVEQWPYFLAIFSSVLGSIYKIHTIDYNNPQQCMRTFVQNKWIGFVILLGIIGANWTKRRKEKQRSE</sequence>
<dbReference type="InterPro" id="IPR030470">
    <property type="entry name" value="UbiA_prenylTrfase_CS"/>
</dbReference>
<dbReference type="Proteomes" id="UP000444721">
    <property type="component" value="Unassembled WGS sequence"/>
</dbReference>
<keyword evidence="8" id="KW-0999">Mitochondrion inner membrane</keyword>
<comment type="pathway">
    <text evidence="8">Cofactor biosynthesis; ubiquinone biosynthesis.</text>
</comment>
<evidence type="ECO:0000256" key="7">
    <source>
        <dbReference type="ARBA" id="ARBA00023136"/>
    </source>
</evidence>
<accession>A0A6A5CC48</accession>
<feature type="transmembrane region" description="Helical" evidence="8">
    <location>
        <begin position="174"/>
        <end position="192"/>
    </location>
</feature>
<dbReference type="InterPro" id="IPR039653">
    <property type="entry name" value="Prenyltransferase"/>
</dbReference>
<dbReference type="CDD" id="cd13959">
    <property type="entry name" value="PT_UbiA_COQ2"/>
    <property type="match status" value="1"/>
</dbReference>
<feature type="transmembrane region" description="Helical" evidence="8">
    <location>
        <begin position="337"/>
        <end position="352"/>
    </location>
</feature>
<comment type="similarity">
    <text evidence="3 8">Belongs to the UbiA prenyltransferase family.</text>
</comment>
<dbReference type="PANTHER" id="PTHR11048:SF28">
    <property type="entry name" value="4-HYDROXYBENZOATE POLYPRENYLTRANSFERASE, MITOCHONDRIAL"/>
    <property type="match status" value="1"/>
</dbReference>
<feature type="transmembrane region" description="Helical" evidence="8">
    <location>
        <begin position="107"/>
        <end position="128"/>
    </location>
</feature>
<name>A0A6A5CC48_NAEFO</name>
<dbReference type="EMBL" id="VFQX01000002">
    <property type="protein sequence ID" value="KAF0984861.1"/>
    <property type="molecule type" value="Genomic_DNA"/>
</dbReference>
<dbReference type="EC" id="2.5.1.39" evidence="8"/>
<dbReference type="VEuPathDB" id="AmoebaDB:FDP41_000760"/>
<feature type="transmembrane region" description="Helical" evidence="8">
    <location>
        <begin position="149"/>
        <end position="168"/>
    </location>
</feature>
<keyword evidence="5 8" id="KW-0812">Transmembrane</keyword>
<feature type="region of interest" description="Disordered" evidence="9">
    <location>
        <begin position="1"/>
        <end position="47"/>
    </location>
</feature>
<dbReference type="InterPro" id="IPR006370">
    <property type="entry name" value="HB_polyprenyltransferase-like"/>
</dbReference>
<dbReference type="GO" id="GO:0005743">
    <property type="term" value="C:mitochondrial inner membrane"/>
    <property type="evidence" value="ECO:0007669"/>
    <property type="project" value="UniProtKB-SubCell"/>
</dbReference>